<dbReference type="GO" id="GO:0035598">
    <property type="term" value="F:tRNA (N(6)-L-threonylcarbamoyladenosine(37)-C(2))-methylthiotransferase activity"/>
    <property type="evidence" value="ECO:0007669"/>
    <property type="project" value="UniProtKB-EC"/>
</dbReference>
<sequence>MNFNKRVAFYTLGCKVNQYETESIKNQLIQKGYTETAFEDEADIYIVNSCTVTSVADRKTRNMLRRAKKVNPNSKVIVTGCYAQTNSKELLEMEDIDYVIGNKYKKGIVNFVDDIENRTMERLKNDNIFDEYEYTEYEFATLREMSRAYVKIQDGCNNFCSYCKIPFARGRSRSRKKESILKEIKRLVSEGFKEVILIGINLGAYGEDLEDEIGFEDLLEEVLQIENLERVRIGSVYPDKISDRFIEMFKYKKLMPHLHISLQSCDDTILKMMKRNYGSNLIDERLSKLKNNVEGMEYTADIIVGFPGETQEMFQNSYDLINKIGFSGLHIFQYSDREKTIASKLENKVDPKIKKERADKLEELKKEMSTKERKKYIGHSLKVLIEEEIDGYLYGYSDNYLRVKVKGEKEKINEIVEVKIASLEKELLLADE</sequence>
<dbReference type="SMART" id="SM00729">
    <property type="entry name" value="Elp3"/>
    <property type="match status" value="1"/>
</dbReference>
<gene>
    <name evidence="19" type="primary">miaB_2</name>
    <name evidence="19" type="ORF">NCTC10723_00306</name>
</gene>
<dbReference type="Gene3D" id="3.40.50.12160">
    <property type="entry name" value="Methylthiotransferase, N-terminal domain"/>
    <property type="match status" value="1"/>
</dbReference>
<dbReference type="InterPro" id="IPR005839">
    <property type="entry name" value="Methylthiotransferase"/>
</dbReference>
<dbReference type="Pfam" id="PF00919">
    <property type="entry name" value="UPF0004"/>
    <property type="match status" value="1"/>
</dbReference>
<dbReference type="NCBIfam" id="TIGR00089">
    <property type="entry name" value="MiaB/RimO family radical SAM methylthiotransferase"/>
    <property type="match status" value="1"/>
</dbReference>
<evidence type="ECO:0000256" key="1">
    <source>
        <dbReference type="ARBA" id="ARBA00001966"/>
    </source>
</evidence>
<dbReference type="InterPro" id="IPR023404">
    <property type="entry name" value="rSAM_horseshoe"/>
</dbReference>
<dbReference type="NCBIfam" id="TIGR01579">
    <property type="entry name" value="MiaB-like-C"/>
    <property type="match status" value="1"/>
</dbReference>
<feature type="domain" description="Radical SAM core" evidence="18">
    <location>
        <begin position="142"/>
        <end position="371"/>
    </location>
</feature>
<keyword evidence="9" id="KW-0479">Metal-binding</keyword>
<evidence type="ECO:0000256" key="7">
    <source>
        <dbReference type="ARBA" id="ARBA00022691"/>
    </source>
</evidence>
<dbReference type="PANTHER" id="PTHR11918:SF45">
    <property type="entry name" value="THREONYLCARBAMOYLADENOSINE TRNA METHYLTHIOTRANSFERASE"/>
    <property type="match status" value="1"/>
</dbReference>
<dbReference type="SUPFAM" id="SSF102114">
    <property type="entry name" value="Radical SAM enzymes"/>
    <property type="match status" value="1"/>
</dbReference>
<dbReference type="OrthoDB" id="9805215at2"/>
<evidence type="ECO:0000256" key="10">
    <source>
        <dbReference type="ARBA" id="ARBA00023004"/>
    </source>
</evidence>
<evidence type="ECO:0000256" key="2">
    <source>
        <dbReference type="ARBA" id="ARBA00002399"/>
    </source>
</evidence>
<evidence type="ECO:0000313" key="19">
    <source>
        <dbReference type="EMBL" id="STO30876.1"/>
    </source>
</evidence>
<dbReference type="EMBL" id="UGGU01000003">
    <property type="protein sequence ID" value="STO30876.1"/>
    <property type="molecule type" value="Genomic_DNA"/>
</dbReference>
<dbReference type="InterPro" id="IPR002792">
    <property type="entry name" value="TRAM_dom"/>
</dbReference>
<dbReference type="AlphaFoldDB" id="A0A377GVA6"/>
<evidence type="ECO:0000256" key="8">
    <source>
        <dbReference type="ARBA" id="ARBA00022694"/>
    </source>
</evidence>
<dbReference type="SFLD" id="SFLDG01061">
    <property type="entry name" value="methylthiotransferase"/>
    <property type="match status" value="1"/>
</dbReference>
<evidence type="ECO:0000256" key="3">
    <source>
        <dbReference type="ARBA" id="ARBA00013273"/>
    </source>
</evidence>
<dbReference type="CDD" id="cd01335">
    <property type="entry name" value="Radical_SAM"/>
    <property type="match status" value="1"/>
</dbReference>
<dbReference type="PROSITE" id="PS51918">
    <property type="entry name" value="RADICAL_SAM"/>
    <property type="match status" value="1"/>
</dbReference>
<dbReference type="InterPro" id="IPR007197">
    <property type="entry name" value="rSAM"/>
</dbReference>
<dbReference type="GO" id="GO:0046872">
    <property type="term" value="F:metal ion binding"/>
    <property type="evidence" value="ECO:0007669"/>
    <property type="project" value="UniProtKB-KW"/>
</dbReference>
<evidence type="ECO:0000256" key="4">
    <source>
        <dbReference type="ARBA" id="ARBA00022485"/>
    </source>
</evidence>
<dbReference type="Gene3D" id="3.80.30.20">
    <property type="entry name" value="tm_1862 like domain"/>
    <property type="match status" value="1"/>
</dbReference>
<dbReference type="InterPro" id="IPR038135">
    <property type="entry name" value="Methylthiotransferase_N_sf"/>
</dbReference>
<feature type="domain" description="TRAM" evidence="16">
    <location>
        <begin position="374"/>
        <end position="432"/>
    </location>
</feature>
<dbReference type="PANTHER" id="PTHR11918">
    <property type="entry name" value="RADICAL SAM PROTEINS"/>
    <property type="match status" value="1"/>
</dbReference>
<keyword evidence="5" id="KW-0963">Cytoplasm</keyword>
<keyword evidence="7" id="KW-0949">S-adenosyl-L-methionine</keyword>
<evidence type="ECO:0000256" key="14">
    <source>
        <dbReference type="ARBA" id="ARBA00061574"/>
    </source>
</evidence>
<dbReference type="PROSITE" id="PS50926">
    <property type="entry name" value="TRAM"/>
    <property type="match status" value="1"/>
</dbReference>
<comment type="catalytic activity">
    <reaction evidence="13">
        <text>N(6)-L-threonylcarbamoyladenosine(37) in tRNA + (sulfur carrier)-SH + AH2 + 2 S-adenosyl-L-methionine = 2-methylsulfanyl-N(6)-L-threonylcarbamoyladenosine(37) in tRNA + (sulfur carrier)-H + 5'-deoxyadenosine + L-methionine + A + S-adenosyl-L-homocysteine + 2 H(+)</text>
        <dbReference type="Rhea" id="RHEA:37075"/>
        <dbReference type="Rhea" id="RHEA-COMP:10163"/>
        <dbReference type="Rhea" id="RHEA-COMP:11092"/>
        <dbReference type="Rhea" id="RHEA-COMP:14737"/>
        <dbReference type="Rhea" id="RHEA-COMP:14739"/>
        <dbReference type="ChEBI" id="CHEBI:13193"/>
        <dbReference type="ChEBI" id="CHEBI:15378"/>
        <dbReference type="ChEBI" id="CHEBI:17319"/>
        <dbReference type="ChEBI" id="CHEBI:17499"/>
        <dbReference type="ChEBI" id="CHEBI:29917"/>
        <dbReference type="ChEBI" id="CHEBI:57844"/>
        <dbReference type="ChEBI" id="CHEBI:57856"/>
        <dbReference type="ChEBI" id="CHEBI:59789"/>
        <dbReference type="ChEBI" id="CHEBI:64428"/>
        <dbReference type="ChEBI" id="CHEBI:74418"/>
        <dbReference type="ChEBI" id="CHEBI:74420"/>
        <dbReference type="EC" id="2.8.4.5"/>
    </reaction>
</comment>
<protein>
    <recommendedName>
        <fullName evidence="15">Threonylcarbamoyladenosine tRNA methylthiotransferase MtaB</fullName>
        <ecNumber evidence="3">2.8.4.5</ecNumber>
    </recommendedName>
    <alternativeName>
        <fullName evidence="12">tRNA-t(6)A37 methylthiotransferase</fullName>
    </alternativeName>
</protein>
<dbReference type="InterPro" id="IPR020612">
    <property type="entry name" value="Methylthiotransferase_CS"/>
</dbReference>
<dbReference type="InterPro" id="IPR006467">
    <property type="entry name" value="MiaB-like_bact"/>
</dbReference>
<evidence type="ECO:0000256" key="12">
    <source>
        <dbReference type="ARBA" id="ARBA00031213"/>
    </source>
</evidence>
<evidence type="ECO:0000313" key="20">
    <source>
        <dbReference type="Proteomes" id="UP000255328"/>
    </source>
</evidence>
<evidence type="ECO:0000259" key="18">
    <source>
        <dbReference type="PROSITE" id="PS51918"/>
    </source>
</evidence>
<evidence type="ECO:0000256" key="11">
    <source>
        <dbReference type="ARBA" id="ARBA00023014"/>
    </source>
</evidence>
<dbReference type="RefSeq" id="WP_115268684.1">
    <property type="nucleotide sequence ID" value="NZ_CASFEE010000017.1"/>
</dbReference>
<dbReference type="Proteomes" id="UP000255328">
    <property type="component" value="Unassembled WGS sequence"/>
</dbReference>
<keyword evidence="11" id="KW-0411">Iron-sulfur</keyword>
<dbReference type="EC" id="2.8.4.5" evidence="3"/>
<dbReference type="PROSITE" id="PS01278">
    <property type="entry name" value="MTTASE_RADICAL"/>
    <property type="match status" value="1"/>
</dbReference>
<dbReference type="SFLD" id="SFLDS00029">
    <property type="entry name" value="Radical_SAM"/>
    <property type="match status" value="1"/>
</dbReference>
<evidence type="ECO:0000259" key="16">
    <source>
        <dbReference type="PROSITE" id="PS50926"/>
    </source>
</evidence>
<evidence type="ECO:0000256" key="6">
    <source>
        <dbReference type="ARBA" id="ARBA00022679"/>
    </source>
</evidence>
<keyword evidence="4" id="KW-0004">4Fe-4S</keyword>
<dbReference type="Pfam" id="PF04055">
    <property type="entry name" value="Radical_SAM"/>
    <property type="match status" value="1"/>
</dbReference>
<proteinExistence type="inferred from homology"/>
<keyword evidence="10" id="KW-0408">Iron</keyword>
<evidence type="ECO:0000256" key="13">
    <source>
        <dbReference type="ARBA" id="ARBA00051661"/>
    </source>
</evidence>
<organism evidence="19 20">
    <name type="scientific">Fusobacterium necrogenes</name>
    <dbReference type="NCBI Taxonomy" id="858"/>
    <lineage>
        <taxon>Bacteria</taxon>
        <taxon>Fusobacteriati</taxon>
        <taxon>Fusobacteriota</taxon>
        <taxon>Fusobacteriia</taxon>
        <taxon>Fusobacteriales</taxon>
        <taxon>Fusobacteriaceae</taxon>
        <taxon>Fusobacterium</taxon>
    </lineage>
</organism>
<dbReference type="FunFam" id="3.40.50.12160:FF:000004">
    <property type="entry name" value="Threonylcarbamoyladenosine tRNA methylthiotransferase MtaB"/>
    <property type="match status" value="1"/>
</dbReference>
<evidence type="ECO:0000256" key="9">
    <source>
        <dbReference type="ARBA" id="ARBA00022723"/>
    </source>
</evidence>
<keyword evidence="8" id="KW-0819">tRNA processing</keyword>
<reference evidence="19 20" key="1">
    <citation type="submission" date="2018-06" db="EMBL/GenBank/DDBJ databases">
        <authorList>
            <consortium name="Pathogen Informatics"/>
            <person name="Doyle S."/>
        </authorList>
    </citation>
    <scope>NUCLEOTIDE SEQUENCE [LARGE SCALE GENOMIC DNA]</scope>
    <source>
        <strain evidence="19 20">NCTC10723</strain>
    </source>
</reference>
<comment type="function">
    <text evidence="2">Catalyzes the methylthiolation of N6-threonylcarbamoyladenosine (t(6)A), leading to the formation of 2-methylthio-N6-threonylcarbamoyladenosine (ms(2)t(6)A) at position 37 in tRNAs that read codons beginning with adenine.</text>
</comment>
<evidence type="ECO:0000259" key="17">
    <source>
        <dbReference type="PROSITE" id="PS51449"/>
    </source>
</evidence>
<evidence type="ECO:0000256" key="15">
    <source>
        <dbReference type="ARBA" id="ARBA00069898"/>
    </source>
</evidence>
<dbReference type="InterPro" id="IPR013848">
    <property type="entry name" value="Methylthiotransferase_N"/>
</dbReference>
<dbReference type="InterPro" id="IPR058240">
    <property type="entry name" value="rSAM_sf"/>
</dbReference>
<dbReference type="FunFam" id="3.80.30.20:FF:000001">
    <property type="entry name" value="tRNA-2-methylthio-N(6)-dimethylallyladenosine synthase 2"/>
    <property type="match status" value="1"/>
</dbReference>
<dbReference type="PROSITE" id="PS51449">
    <property type="entry name" value="MTTASE_N"/>
    <property type="match status" value="1"/>
</dbReference>
<comment type="similarity">
    <text evidence="14">Belongs to the methylthiotransferase family. MtaB subfamily.</text>
</comment>
<comment type="cofactor">
    <cofactor evidence="1">
        <name>[4Fe-4S] cluster</name>
        <dbReference type="ChEBI" id="CHEBI:49883"/>
    </cofactor>
</comment>
<keyword evidence="6 19" id="KW-0808">Transferase</keyword>
<dbReference type="SFLD" id="SFLDG01082">
    <property type="entry name" value="B12-binding_domain_containing"/>
    <property type="match status" value="1"/>
</dbReference>
<keyword evidence="20" id="KW-1185">Reference proteome</keyword>
<accession>A0A377GVA6</accession>
<dbReference type="GO" id="GO:0051539">
    <property type="term" value="F:4 iron, 4 sulfur cluster binding"/>
    <property type="evidence" value="ECO:0007669"/>
    <property type="project" value="UniProtKB-KW"/>
</dbReference>
<feature type="domain" description="MTTase N-terminal" evidence="17">
    <location>
        <begin position="5"/>
        <end position="117"/>
    </location>
</feature>
<name>A0A377GVA6_9FUSO</name>
<evidence type="ECO:0000256" key="5">
    <source>
        <dbReference type="ARBA" id="ARBA00022490"/>
    </source>
</evidence>
<dbReference type="InterPro" id="IPR006638">
    <property type="entry name" value="Elp3/MiaA/NifB-like_rSAM"/>
</dbReference>